<dbReference type="HOGENOM" id="CLU_115284_0_0_10"/>
<proteinExistence type="predicted"/>
<comment type="caution">
    <text evidence="1">The sequence shown here is derived from an EMBL/GenBank/DDBJ whole genome shotgun (WGS) entry which is preliminary data.</text>
</comment>
<gene>
    <name evidence="1" type="ORF">HMPREF9446_03394</name>
</gene>
<reference evidence="1 2" key="1">
    <citation type="submission" date="2011-02" db="EMBL/GenBank/DDBJ databases">
        <authorList>
            <person name="Weinstock G."/>
            <person name="Sodergren E."/>
            <person name="Clifton S."/>
            <person name="Fulton L."/>
            <person name="Fulton B."/>
            <person name="Courtney L."/>
            <person name="Fronick C."/>
            <person name="Harrison M."/>
            <person name="Strong C."/>
            <person name="Farmer C."/>
            <person name="Delahaunty K."/>
            <person name="Markovic C."/>
            <person name="Hall O."/>
            <person name="Minx P."/>
            <person name="Tomlinson C."/>
            <person name="Mitreva M."/>
            <person name="Hou S."/>
            <person name="Chen J."/>
            <person name="Wollam A."/>
            <person name="Pepin K.H."/>
            <person name="Johnson M."/>
            <person name="Bhonagiri V."/>
            <person name="Zhang X."/>
            <person name="Suruliraj S."/>
            <person name="Warren W."/>
            <person name="Chinwalla A."/>
            <person name="Mardis E.R."/>
            <person name="Wilson R.K."/>
        </authorList>
    </citation>
    <scope>NUCLEOTIDE SEQUENCE [LARGE SCALE GENOMIC DNA]</scope>
    <source>
        <strain evidence="1 2">YIT 12057</strain>
    </source>
</reference>
<dbReference type="EMBL" id="AFBN01000096">
    <property type="protein sequence ID" value="EGF52183.1"/>
    <property type="molecule type" value="Genomic_DNA"/>
</dbReference>
<sequence>MNNDLNYAQIPQSYLLCIDGQCPKSATCLHYIAARYIPCTRISWSILSPAYIAALQGPCPYYSINRKVRYARGFLGILQQLTKEQTRQFSAQVIAASSRRTYYRIRCGERAICPQEQESLREVLRQCGVTDEPEFDSYFEDYQW</sequence>
<name>F3PXA4_9BACE</name>
<dbReference type="InterPro" id="IPR045724">
    <property type="entry name" value="DUF6078"/>
</dbReference>
<accession>F3PXA4</accession>
<evidence type="ECO:0000313" key="1">
    <source>
        <dbReference type="EMBL" id="EGF52183.1"/>
    </source>
</evidence>
<dbReference type="Pfam" id="PF19555">
    <property type="entry name" value="DUF6078"/>
    <property type="match status" value="1"/>
</dbReference>
<organism evidence="1 2">
    <name type="scientific">Bacteroides fluxus YIT 12057</name>
    <dbReference type="NCBI Taxonomy" id="763034"/>
    <lineage>
        <taxon>Bacteria</taxon>
        <taxon>Pseudomonadati</taxon>
        <taxon>Bacteroidota</taxon>
        <taxon>Bacteroidia</taxon>
        <taxon>Bacteroidales</taxon>
        <taxon>Bacteroidaceae</taxon>
        <taxon>Bacteroides</taxon>
    </lineage>
</organism>
<dbReference type="AlphaFoldDB" id="F3PXA4"/>
<dbReference type="GeneID" id="86051343"/>
<dbReference type="eggNOG" id="ENOG5033YUD">
    <property type="taxonomic scope" value="Bacteria"/>
</dbReference>
<protein>
    <submittedName>
        <fullName evidence="1">Uncharacterized protein</fullName>
    </submittedName>
</protein>
<evidence type="ECO:0000313" key="2">
    <source>
        <dbReference type="Proteomes" id="UP000003416"/>
    </source>
</evidence>
<keyword evidence="2" id="KW-1185">Reference proteome</keyword>
<dbReference type="RefSeq" id="WP_009126611.1">
    <property type="nucleotide sequence ID" value="NZ_GL882689.1"/>
</dbReference>
<dbReference type="Proteomes" id="UP000003416">
    <property type="component" value="Unassembled WGS sequence"/>
</dbReference>